<dbReference type="InterPro" id="IPR031530">
    <property type="entry name" value="UPF0688"/>
</dbReference>
<dbReference type="RefSeq" id="XP_020636836.2">
    <property type="nucleotide sequence ID" value="XM_020781177.2"/>
</dbReference>
<proteinExistence type="inferred from homology"/>
<accession>A0A6J0SKD7</accession>
<feature type="compositionally biased region" description="Basic and acidic residues" evidence="4">
    <location>
        <begin position="110"/>
        <end position="147"/>
    </location>
</feature>
<dbReference type="Pfam" id="PF15772">
    <property type="entry name" value="UPF0688"/>
    <property type="match status" value="1"/>
</dbReference>
<evidence type="ECO:0000256" key="1">
    <source>
        <dbReference type="ARBA" id="ARBA00004123"/>
    </source>
</evidence>
<dbReference type="CTD" id="138850445"/>
<keyword evidence="5" id="KW-1185">Reference proteome</keyword>
<feature type="region of interest" description="Disordered" evidence="4">
    <location>
        <begin position="60"/>
        <end position="227"/>
    </location>
</feature>
<feature type="compositionally biased region" description="Acidic residues" evidence="4">
    <location>
        <begin position="198"/>
        <end position="208"/>
    </location>
</feature>
<protein>
    <submittedName>
        <fullName evidence="6">UPF0688 protein C1orf174 homolog isoform X1</fullName>
    </submittedName>
</protein>
<dbReference type="AlphaFoldDB" id="A0A6J0SKD7"/>
<evidence type="ECO:0000313" key="6">
    <source>
        <dbReference type="RefSeq" id="XP_020636836.2"/>
    </source>
</evidence>
<name>A0A6J0SKD7_9SAUR</name>
<dbReference type="PANTHER" id="PTHR28491">
    <property type="entry name" value="UPF0688 PROTEIN C1ORF174"/>
    <property type="match status" value="1"/>
</dbReference>
<feature type="compositionally biased region" description="Basic and acidic residues" evidence="4">
    <location>
        <begin position="164"/>
        <end position="178"/>
    </location>
</feature>
<feature type="compositionally biased region" description="Polar residues" evidence="4">
    <location>
        <begin position="218"/>
        <end position="227"/>
    </location>
</feature>
<evidence type="ECO:0000313" key="5">
    <source>
        <dbReference type="Proteomes" id="UP001652642"/>
    </source>
</evidence>
<gene>
    <name evidence="6" type="primary">C7H1orf174</name>
</gene>
<dbReference type="GO" id="GO:0005634">
    <property type="term" value="C:nucleus"/>
    <property type="evidence" value="ECO:0007669"/>
    <property type="project" value="UniProtKB-SubCell"/>
</dbReference>
<comment type="subcellular location">
    <subcellularLocation>
        <location evidence="1">Nucleus</location>
    </subcellularLocation>
</comment>
<evidence type="ECO:0000256" key="3">
    <source>
        <dbReference type="ARBA" id="ARBA00023242"/>
    </source>
</evidence>
<evidence type="ECO:0000256" key="4">
    <source>
        <dbReference type="SAM" id="MobiDB-lite"/>
    </source>
</evidence>
<feature type="region of interest" description="Disordered" evidence="4">
    <location>
        <begin position="1"/>
        <end position="41"/>
    </location>
</feature>
<comment type="similarity">
    <text evidence="2">Belongs to the UPF0688 family.</text>
</comment>
<dbReference type="GeneID" id="110072639"/>
<dbReference type="PANTHER" id="PTHR28491:SF1">
    <property type="entry name" value="UPF0688 PROTEIN C1ORF174"/>
    <property type="match status" value="1"/>
</dbReference>
<organism evidence="5 6">
    <name type="scientific">Pogona vitticeps</name>
    <name type="common">central bearded dragon</name>
    <dbReference type="NCBI Taxonomy" id="103695"/>
    <lineage>
        <taxon>Eukaryota</taxon>
        <taxon>Metazoa</taxon>
        <taxon>Chordata</taxon>
        <taxon>Craniata</taxon>
        <taxon>Vertebrata</taxon>
        <taxon>Euteleostomi</taxon>
        <taxon>Lepidosauria</taxon>
        <taxon>Squamata</taxon>
        <taxon>Bifurcata</taxon>
        <taxon>Unidentata</taxon>
        <taxon>Episquamata</taxon>
        <taxon>Toxicofera</taxon>
        <taxon>Iguania</taxon>
        <taxon>Acrodonta</taxon>
        <taxon>Agamidae</taxon>
        <taxon>Amphibolurinae</taxon>
        <taxon>Pogona</taxon>
    </lineage>
</organism>
<keyword evidence="3" id="KW-0539">Nucleus</keyword>
<sequence length="280" mass="30961">MAAVASPGGGHFRQAPPSDWMPCCGSDGSRTGRPGEASALPEVGDGAWWIRPGWGSVAFSMRARRGPSQKGTHRRPSKKLKCEKKTRAKVDVPQGAVREGAGPGLLSQEEPARRSSSEHESADLERMLQRHAKRMPETDGETAREQTDLSVEPSARAPESGFPETDRGALLETHFRTLEDEEEEEIKEKESHGAGWSDDSDMEPEEADDHVVEVDNSAFLNEDSNQPLPVDRFFGSVAFMQDLPAAPLTRAIASRREFRKAHFIAKEDDEEDEEEEEEVI</sequence>
<evidence type="ECO:0000256" key="2">
    <source>
        <dbReference type="ARBA" id="ARBA00006634"/>
    </source>
</evidence>
<reference evidence="6" key="1">
    <citation type="submission" date="2025-08" db="UniProtKB">
        <authorList>
            <consortium name="RefSeq"/>
        </authorList>
    </citation>
    <scope>IDENTIFICATION</scope>
</reference>
<dbReference type="KEGG" id="pvt:110072639"/>
<feature type="compositionally biased region" description="Basic residues" evidence="4">
    <location>
        <begin position="62"/>
        <end position="82"/>
    </location>
</feature>
<dbReference type="Proteomes" id="UP001652642">
    <property type="component" value="Chromosome 7"/>
</dbReference>